<dbReference type="Gene3D" id="1.10.1200.10">
    <property type="entry name" value="ACP-like"/>
    <property type="match status" value="1"/>
</dbReference>
<dbReference type="InterPro" id="IPR006162">
    <property type="entry name" value="Ppantetheine_attach_site"/>
</dbReference>
<protein>
    <recommendedName>
        <fullName evidence="3">Carrier domain-containing protein</fullName>
    </recommendedName>
</protein>
<organism evidence="4 5">
    <name type="scientific">Prosthecobacter algae</name>
    <dbReference type="NCBI Taxonomy" id="1144682"/>
    <lineage>
        <taxon>Bacteria</taxon>
        <taxon>Pseudomonadati</taxon>
        <taxon>Verrucomicrobiota</taxon>
        <taxon>Verrucomicrobiia</taxon>
        <taxon>Verrucomicrobiales</taxon>
        <taxon>Verrucomicrobiaceae</taxon>
        <taxon>Prosthecobacter</taxon>
    </lineage>
</organism>
<dbReference type="PROSITE" id="PS50075">
    <property type="entry name" value="CARRIER"/>
    <property type="match status" value="1"/>
</dbReference>
<dbReference type="SUPFAM" id="SSF47336">
    <property type="entry name" value="ACP-like"/>
    <property type="match status" value="1"/>
</dbReference>
<dbReference type="InterPro" id="IPR009081">
    <property type="entry name" value="PP-bd_ACP"/>
</dbReference>
<evidence type="ECO:0000259" key="3">
    <source>
        <dbReference type="PROSITE" id="PS50075"/>
    </source>
</evidence>
<evidence type="ECO:0000313" key="5">
    <source>
        <dbReference type="Proteomes" id="UP001499852"/>
    </source>
</evidence>
<feature type="domain" description="Carrier" evidence="3">
    <location>
        <begin position="2"/>
        <end position="80"/>
    </location>
</feature>
<evidence type="ECO:0000313" key="4">
    <source>
        <dbReference type="EMBL" id="GAA5133796.1"/>
    </source>
</evidence>
<dbReference type="InterPro" id="IPR036736">
    <property type="entry name" value="ACP-like_sf"/>
</dbReference>
<sequence>MSDTVPRLLALLRPHLRMLAADAPIHLDDDLGKLGLDSLESIDVLMEIESEFGVAIPDDQITVDTLATAGNLLQAIESQMAAA</sequence>
<keyword evidence="2" id="KW-0597">Phosphoprotein</keyword>
<keyword evidence="1" id="KW-0596">Phosphopantetheine</keyword>
<gene>
    <name evidence="4" type="ORF">GCM10023213_04250</name>
</gene>
<proteinExistence type="predicted"/>
<evidence type="ECO:0000256" key="2">
    <source>
        <dbReference type="ARBA" id="ARBA00022553"/>
    </source>
</evidence>
<dbReference type="PROSITE" id="PS00012">
    <property type="entry name" value="PHOSPHOPANTETHEINE"/>
    <property type="match status" value="1"/>
</dbReference>
<reference evidence="5" key="1">
    <citation type="journal article" date="2019" name="Int. J. Syst. Evol. Microbiol.">
        <title>The Global Catalogue of Microorganisms (GCM) 10K type strain sequencing project: providing services to taxonomists for standard genome sequencing and annotation.</title>
        <authorList>
            <consortium name="The Broad Institute Genomics Platform"/>
            <consortium name="The Broad Institute Genome Sequencing Center for Infectious Disease"/>
            <person name="Wu L."/>
            <person name="Ma J."/>
        </authorList>
    </citation>
    <scope>NUCLEOTIDE SEQUENCE [LARGE SCALE GENOMIC DNA]</scope>
    <source>
        <strain evidence="5">JCM 18053</strain>
    </source>
</reference>
<dbReference type="RefSeq" id="WP_345734724.1">
    <property type="nucleotide sequence ID" value="NZ_BAABIA010000001.1"/>
</dbReference>
<name>A0ABP9NUM0_9BACT</name>
<dbReference type="Pfam" id="PF00550">
    <property type="entry name" value="PP-binding"/>
    <property type="match status" value="1"/>
</dbReference>
<evidence type="ECO:0000256" key="1">
    <source>
        <dbReference type="ARBA" id="ARBA00022450"/>
    </source>
</evidence>
<dbReference type="Proteomes" id="UP001499852">
    <property type="component" value="Unassembled WGS sequence"/>
</dbReference>
<comment type="caution">
    <text evidence="4">The sequence shown here is derived from an EMBL/GenBank/DDBJ whole genome shotgun (WGS) entry which is preliminary data.</text>
</comment>
<dbReference type="EMBL" id="BAABIA010000001">
    <property type="protein sequence ID" value="GAA5133796.1"/>
    <property type="molecule type" value="Genomic_DNA"/>
</dbReference>
<accession>A0ABP9NUM0</accession>
<keyword evidence="5" id="KW-1185">Reference proteome</keyword>